<dbReference type="HOGENOM" id="CLU_104695_0_0_1"/>
<evidence type="ECO:0000313" key="3">
    <source>
        <dbReference type="EMBL" id="EGW34825.1"/>
    </source>
</evidence>
<dbReference type="GO" id="GO:0005786">
    <property type="term" value="C:signal recognition particle, endoplasmic reticulum targeting"/>
    <property type="evidence" value="ECO:0007669"/>
    <property type="project" value="TreeGrafter"/>
</dbReference>
<dbReference type="PANTHER" id="PTHR12834:SF12">
    <property type="entry name" value="SIGNAL RECOGNITION PARTICLE 9 KDA PROTEIN"/>
    <property type="match status" value="1"/>
</dbReference>
<feature type="domain" description="SRP9" evidence="2">
    <location>
        <begin position="4"/>
        <end position="95"/>
    </location>
</feature>
<dbReference type="OrthoDB" id="5419752at2759"/>
<dbReference type="Proteomes" id="UP000000709">
    <property type="component" value="Unassembled WGS sequence"/>
</dbReference>
<feature type="region of interest" description="Disordered" evidence="1">
    <location>
        <begin position="118"/>
        <end position="162"/>
    </location>
</feature>
<dbReference type="eggNOG" id="ENOG502S58U">
    <property type="taxonomic scope" value="Eukaryota"/>
</dbReference>
<dbReference type="InParanoid" id="G3AF21"/>
<dbReference type="GO" id="GO:0006614">
    <property type="term" value="P:SRP-dependent cotranslational protein targeting to membrane"/>
    <property type="evidence" value="ECO:0007669"/>
    <property type="project" value="InterPro"/>
</dbReference>
<dbReference type="AlphaFoldDB" id="G3AF21"/>
<dbReference type="RefSeq" id="XP_007372237.1">
    <property type="nucleotide sequence ID" value="XM_007372175.1"/>
</dbReference>
<keyword evidence="4" id="KW-1185">Reference proteome</keyword>
<accession>G3AF21</accession>
<reference evidence="3 4" key="1">
    <citation type="journal article" date="2011" name="Proc. Natl. Acad. Sci. U.S.A.">
        <title>Comparative genomics of xylose-fermenting fungi for enhanced biofuel production.</title>
        <authorList>
            <person name="Wohlbach D.J."/>
            <person name="Kuo A."/>
            <person name="Sato T.K."/>
            <person name="Potts K.M."/>
            <person name="Salamov A.A."/>
            <person name="LaButti K.M."/>
            <person name="Sun H."/>
            <person name="Clum A."/>
            <person name="Pangilinan J.L."/>
            <person name="Lindquist E.A."/>
            <person name="Lucas S."/>
            <person name="Lapidus A."/>
            <person name="Jin M."/>
            <person name="Gunawan C."/>
            <person name="Balan V."/>
            <person name="Dale B.E."/>
            <person name="Jeffries T.W."/>
            <person name="Zinkel R."/>
            <person name="Barry K.W."/>
            <person name="Grigoriev I.V."/>
            <person name="Gasch A.P."/>
        </authorList>
    </citation>
    <scope>NUCLEOTIDE SEQUENCE [LARGE SCALE GENOMIC DNA]</scope>
    <source>
        <strain evidence="4">NRRL Y-27907 / 11-Y1</strain>
    </source>
</reference>
<dbReference type="PANTHER" id="PTHR12834">
    <property type="entry name" value="SIGNAL RECOGNITION PARTICLE 9 KDA PROTEIN"/>
    <property type="match status" value="1"/>
</dbReference>
<evidence type="ECO:0000313" key="4">
    <source>
        <dbReference type="Proteomes" id="UP000000709"/>
    </source>
</evidence>
<dbReference type="STRING" id="619300.G3AF21"/>
<feature type="compositionally biased region" description="Low complexity" evidence="1">
    <location>
        <begin position="122"/>
        <end position="132"/>
    </location>
</feature>
<dbReference type="InterPro" id="IPR039432">
    <property type="entry name" value="SRP9_dom"/>
</dbReference>
<dbReference type="EMBL" id="GL996499">
    <property type="protein sequence ID" value="EGW34825.1"/>
    <property type="molecule type" value="Genomic_DNA"/>
</dbReference>
<evidence type="ECO:0000256" key="1">
    <source>
        <dbReference type="SAM" id="MobiDB-lite"/>
    </source>
</evidence>
<evidence type="ECO:0000259" key="2">
    <source>
        <dbReference type="Pfam" id="PF05486"/>
    </source>
</evidence>
<sequence length="162" mass="17538">MPKVSNIESFIELASELYSTYPTTTTLSITYTNVSKKHSSKNTKESVTKPKHAVATHSVNFKLYEPNSGKCIKFNTFKIKELSRILNFVGPKGVNDSDNTHVVGLGSLMTNVKYDAVEEETTPAPEGTPEVVSNAAATGTGTSVAPSAAQSKKKNKKKKKKN</sequence>
<proteinExistence type="predicted"/>
<dbReference type="OMA" id="EPNSGKC"/>
<protein>
    <recommendedName>
        <fullName evidence="2">SRP9 domain-containing protein</fullName>
    </recommendedName>
</protein>
<gene>
    <name evidence="3" type="ORF">SPAPADRAFT_57912</name>
</gene>
<dbReference type="Pfam" id="PF05486">
    <property type="entry name" value="SRP9-21"/>
    <property type="match status" value="1"/>
</dbReference>
<dbReference type="InterPro" id="IPR039914">
    <property type="entry name" value="SRP9-like"/>
</dbReference>
<feature type="compositionally biased region" description="Polar residues" evidence="1">
    <location>
        <begin position="135"/>
        <end position="150"/>
    </location>
</feature>
<dbReference type="KEGG" id="spaa:SPAPADRAFT_57912"/>
<dbReference type="GeneID" id="18872246"/>
<name>G3AF21_SPAPN</name>
<organism evidence="4">
    <name type="scientific">Spathaspora passalidarum (strain NRRL Y-27907 / 11-Y1)</name>
    <dbReference type="NCBI Taxonomy" id="619300"/>
    <lineage>
        <taxon>Eukaryota</taxon>
        <taxon>Fungi</taxon>
        <taxon>Dikarya</taxon>
        <taxon>Ascomycota</taxon>
        <taxon>Saccharomycotina</taxon>
        <taxon>Pichiomycetes</taxon>
        <taxon>Debaryomycetaceae</taxon>
        <taxon>Spathaspora</taxon>
    </lineage>
</organism>
<feature type="compositionally biased region" description="Basic residues" evidence="1">
    <location>
        <begin position="151"/>
        <end position="162"/>
    </location>
</feature>